<dbReference type="InterPro" id="IPR011989">
    <property type="entry name" value="ARM-like"/>
</dbReference>
<accession>A0A7W8YZT1</accession>
<dbReference type="SMART" id="SM00567">
    <property type="entry name" value="EZ_HEAT"/>
    <property type="match status" value="4"/>
</dbReference>
<dbReference type="InterPro" id="IPR036188">
    <property type="entry name" value="FAD/NAD-bd_sf"/>
</dbReference>
<dbReference type="RefSeq" id="WP_239139151.1">
    <property type="nucleotide sequence ID" value="NZ_BOOS01000011.1"/>
</dbReference>
<evidence type="ECO:0000256" key="2">
    <source>
        <dbReference type="ARBA" id="ARBA00023002"/>
    </source>
</evidence>
<name>A0A7W8YZT1_9ACTN</name>
<gene>
    <name evidence="6" type="ORF">BJ981_000269</name>
</gene>
<dbReference type="InterPro" id="IPR037099">
    <property type="entry name" value="Fum_R/Succ_DH_flav-like_C_sf"/>
</dbReference>
<evidence type="ECO:0000259" key="4">
    <source>
        <dbReference type="Pfam" id="PF00890"/>
    </source>
</evidence>
<dbReference type="SUPFAM" id="SSF51905">
    <property type="entry name" value="FAD/NAD(P)-binding domain"/>
    <property type="match status" value="1"/>
</dbReference>
<feature type="region of interest" description="Disordered" evidence="3">
    <location>
        <begin position="572"/>
        <end position="610"/>
    </location>
</feature>
<dbReference type="NCBIfam" id="NF010374">
    <property type="entry name" value="PRK13800.1"/>
    <property type="match status" value="1"/>
</dbReference>
<keyword evidence="7" id="KW-1185">Reference proteome</keyword>
<evidence type="ECO:0000259" key="5">
    <source>
        <dbReference type="Pfam" id="PF02910"/>
    </source>
</evidence>
<dbReference type="Gene3D" id="1.25.10.10">
    <property type="entry name" value="Leucine-rich Repeat Variant"/>
    <property type="match status" value="3"/>
</dbReference>
<sequence>MMEIPSLDDRLRLSCEVLVVGGGTAGTMAAITAAERGADVILLEKAHVRHSGALAMGMDGVNNAVIPGRATPEDYVAEITRANDGVVNQRTVHQTATRGYEMVRRLERYGVKFEKDEHGEYNVRRVHRSGSYVLPMPEGKDVKKVLYRVLRRREIRERVRVENRVMPVRVLVQDGRAAGVAGFDTRSGRFVTVSAGAVILATGACGRLGLPASGYLYGTYENPTNAGDGHAMAYHAGAELSGIECFQINPLIKDYNGPACAYVANPFGGYQVNNEGERFVDCDYWSGQMMAEVAKEIGSARGPIYLKLSHLPGETITALEDILHTTERPTRGTFHAGRGHDYRTHDVEMHISEIGLCGGHSASGVWVDENGATTVPGLYAAGDLACVPHNYMIGAFVFGDLAGAHASQAFTEPESLPEDQIADAHALVYRPLRNPGGPPQPQVEYKLRRFVNDYVAPPKSGAKLRIALETFERMRGEIAAMGARTPHELMRCAEVDFIRDCAEMAARASLVRDESRWGLYHDRADLPERDDERWLYHLNLRKDASGRMSFVKRPVEPYLVPVEGFTPRAAVPVELGPHEPSGTPAARGDAASAQEGGGHAGGPGAGNARGRTAAARRLAVEAIGRSPRILELVRLAEEQPPLSHLAPYLSDPDPKVRRAAVVTLTETTPDGVGEALVQALGDAHGTVRRAAATGLRELLEILPSSPGFGRLLRGAAAAGDPVARAVVLDALRALRLGDSEVFATALADPDPGVRIAAVRGLVSLDDAVAVARAAADPSREVRVAAARALGTIATDAHADPAGDGAGDTAGDIGGDGDARSPVVAALAALAGDPEPLVRAAALEASAGAGAPPPLAGIAVRSLAAEASWEVRVGAARGLSAAPAEVAIGPLAAALSDANLDVRKAAVLALSDFVKVHPDAAAALRPALDDSDADVRAYARRALATTRLAGQAAP</sequence>
<dbReference type="Pfam" id="PF00890">
    <property type="entry name" value="FAD_binding_2"/>
    <property type="match status" value="1"/>
</dbReference>
<proteinExistence type="predicted"/>
<dbReference type="PRINTS" id="PR00368">
    <property type="entry name" value="FADPNR"/>
</dbReference>
<keyword evidence="1" id="KW-0285">Flavoprotein</keyword>
<evidence type="ECO:0000313" key="7">
    <source>
        <dbReference type="Proteomes" id="UP000588112"/>
    </source>
</evidence>
<feature type="domain" description="Fumarate reductase/succinate dehydrogenase flavoprotein-like C-terminal" evidence="5">
    <location>
        <begin position="446"/>
        <end position="560"/>
    </location>
</feature>
<dbReference type="GO" id="GO:0000104">
    <property type="term" value="F:succinate dehydrogenase activity"/>
    <property type="evidence" value="ECO:0007669"/>
    <property type="project" value="TreeGrafter"/>
</dbReference>
<dbReference type="PANTHER" id="PTHR11632:SF73">
    <property type="entry name" value="BLR3196 PROTEIN"/>
    <property type="match status" value="1"/>
</dbReference>
<dbReference type="GO" id="GO:0009055">
    <property type="term" value="F:electron transfer activity"/>
    <property type="evidence" value="ECO:0007669"/>
    <property type="project" value="TreeGrafter"/>
</dbReference>
<dbReference type="InterPro" id="IPR016024">
    <property type="entry name" value="ARM-type_fold"/>
</dbReference>
<protein>
    <submittedName>
        <fullName evidence="6">Succinate dehydrogenase/fumarate reductase flavoprotein subunit/HEAT repeat protein</fullName>
    </submittedName>
</protein>
<dbReference type="AlphaFoldDB" id="A0A7W8YZT1"/>
<keyword evidence="2" id="KW-0560">Oxidoreductase</keyword>
<dbReference type="InterPro" id="IPR004155">
    <property type="entry name" value="PBS_lyase_HEAT"/>
</dbReference>
<dbReference type="PRINTS" id="PR00411">
    <property type="entry name" value="PNDRDTASEI"/>
</dbReference>
<dbReference type="GO" id="GO:0009061">
    <property type="term" value="P:anaerobic respiration"/>
    <property type="evidence" value="ECO:0007669"/>
    <property type="project" value="TreeGrafter"/>
</dbReference>
<dbReference type="NCBIfam" id="NF006131">
    <property type="entry name" value="PRK08275.1"/>
    <property type="match status" value="1"/>
</dbReference>
<dbReference type="InterPro" id="IPR030664">
    <property type="entry name" value="SdhA/FrdA/AprA"/>
</dbReference>
<dbReference type="Gene3D" id="3.50.50.60">
    <property type="entry name" value="FAD/NAD(P)-binding domain"/>
    <property type="match status" value="2"/>
</dbReference>
<evidence type="ECO:0000256" key="1">
    <source>
        <dbReference type="ARBA" id="ARBA00022630"/>
    </source>
</evidence>
<dbReference type="Proteomes" id="UP000588112">
    <property type="component" value="Unassembled WGS sequence"/>
</dbReference>
<reference evidence="6 7" key="1">
    <citation type="submission" date="2020-08" db="EMBL/GenBank/DDBJ databases">
        <title>Sequencing the genomes of 1000 actinobacteria strains.</title>
        <authorList>
            <person name="Klenk H.-P."/>
        </authorList>
    </citation>
    <scope>NUCLEOTIDE SEQUENCE [LARGE SCALE GENOMIC DNA]</scope>
    <source>
        <strain evidence="6 7">DSM 45790</strain>
    </source>
</reference>
<dbReference type="PANTHER" id="PTHR11632">
    <property type="entry name" value="SUCCINATE DEHYDROGENASE 2 FLAVOPROTEIN SUBUNIT"/>
    <property type="match status" value="1"/>
</dbReference>
<dbReference type="InterPro" id="IPR015939">
    <property type="entry name" value="Fum_Rdtase/Succ_DH_flav-like_C"/>
</dbReference>
<dbReference type="SUPFAM" id="SSF46977">
    <property type="entry name" value="Succinate dehydrogenase/fumarate reductase flavoprotein C-terminal domain"/>
    <property type="match status" value="1"/>
</dbReference>
<organism evidence="6 7">
    <name type="scientific">Sphaerisporangium krabiense</name>
    <dbReference type="NCBI Taxonomy" id="763782"/>
    <lineage>
        <taxon>Bacteria</taxon>
        <taxon>Bacillati</taxon>
        <taxon>Actinomycetota</taxon>
        <taxon>Actinomycetes</taxon>
        <taxon>Streptosporangiales</taxon>
        <taxon>Streptosporangiaceae</taxon>
        <taxon>Sphaerisporangium</taxon>
    </lineage>
</organism>
<feature type="domain" description="FAD-dependent oxidoreductase 2 FAD-binding" evidence="4">
    <location>
        <begin position="17"/>
        <end position="387"/>
    </location>
</feature>
<evidence type="ECO:0000313" key="6">
    <source>
        <dbReference type="EMBL" id="MBB5624570.1"/>
    </source>
</evidence>
<dbReference type="EMBL" id="JACHBR010000001">
    <property type="protein sequence ID" value="MBB5624570.1"/>
    <property type="molecule type" value="Genomic_DNA"/>
</dbReference>
<dbReference type="GO" id="GO:0005886">
    <property type="term" value="C:plasma membrane"/>
    <property type="evidence" value="ECO:0007669"/>
    <property type="project" value="TreeGrafter"/>
</dbReference>
<dbReference type="InterPro" id="IPR003953">
    <property type="entry name" value="FAD-dep_OxRdtase_2_FAD-bd"/>
</dbReference>
<feature type="compositionally biased region" description="Gly residues" evidence="3">
    <location>
        <begin position="595"/>
        <end position="607"/>
    </location>
</feature>
<comment type="caution">
    <text evidence="6">The sequence shown here is derived from an EMBL/GenBank/DDBJ whole genome shotgun (WGS) entry which is preliminary data.</text>
</comment>
<dbReference type="GO" id="GO:0050660">
    <property type="term" value="F:flavin adenine dinucleotide binding"/>
    <property type="evidence" value="ECO:0007669"/>
    <property type="project" value="TreeGrafter"/>
</dbReference>
<dbReference type="Pfam" id="PF13646">
    <property type="entry name" value="HEAT_2"/>
    <property type="match status" value="2"/>
</dbReference>
<evidence type="ECO:0000256" key="3">
    <source>
        <dbReference type="SAM" id="MobiDB-lite"/>
    </source>
</evidence>
<dbReference type="Pfam" id="PF02910">
    <property type="entry name" value="Succ_DH_flav_C"/>
    <property type="match status" value="1"/>
</dbReference>
<dbReference type="SUPFAM" id="SSF48371">
    <property type="entry name" value="ARM repeat"/>
    <property type="match status" value="1"/>
</dbReference>